<reference evidence="1 2" key="1">
    <citation type="submission" date="2020-08" db="EMBL/GenBank/DDBJ databases">
        <title>Genomic Encyclopedia of Type Strains, Phase IV (KMG-IV): sequencing the most valuable type-strain genomes for metagenomic binning, comparative biology and taxonomic classification.</title>
        <authorList>
            <person name="Goeker M."/>
        </authorList>
    </citation>
    <scope>NUCLEOTIDE SEQUENCE [LARGE SCALE GENOMIC DNA]</scope>
    <source>
        <strain evidence="1 2">DSM 103733</strain>
    </source>
</reference>
<dbReference type="RefSeq" id="WP_050060170.1">
    <property type="nucleotide sequence ID" value="NZ_JACHEK010000013.1"/>
</dbReference>
<evidence type="ECO:0000313" key="2">
    <source>
        <dbReference type="Proteomes" id="UP000538666"/>
    </source>
</evidence>
<gene>
    <name evidence="1" type="ORF">HNQ77_005184</name>
</gene>
<dbReference type="OrthoDB" id="9553665at2"/>
<keyword evidence="2" id="KW-1185">Reference proteome</keyword>
<accession>A0A841K1B4</accession>
<dbReference type="EMBL" id="JACHEK010000013">
    <property type="protein sequence ID" value="MBB6147190.1"/>
    <property type="molecule type" value="Genomic_DNA"/>
</dbReference>
<dbReference type="Proteomes" id="UP000538666">
    <property type="component" value="Unassembled WGS sequence"/>
</dbReference>
<dbReference type="AlphaFoldDB" id="A0A841K1B4"/>
<name>A0A841K1B4_9BACT</name>
<sequence length="74" mass="8173">MQDNVAWTSSPDGRYEVNVTRTDDYHGELTISEGNQVLNRKPVGLSYGAIFGPDVADVTDWQRIAVECVDGQKS</sequence>
<proteinExistence type="predicted"/>
<evidence type="ECO:0000313" key="1">
    <source>
        <dbReference type="EMBL" id="MBB6147190.1"/>
    </source>
</evidence>
<comment type="caution">
    <text evidence="1">The sequence shown here is derived from an EMBL/GenBank/DDBJ whole genome shotgun (WGS) entry which is preliminary data.</text>
</comment>
<protein>
    <submittedName>
        <fullName evidence="1">Uncharacterized protein</fullName>
    </submittedName>
</protein>
<organism evidence="1 2">
    <name type="scientific">Silvibacterium bohemicum</name>
    <dbReference type="NCBI Taxonomy" id="1577686"/>
    <lineage>
        <taxon>Bacteria</taxon>
        <taxon>Pseudomonadati</taxon>
        <taxon>Acidobacteriota</taxon>
        <taxon>Terriglobia</taxon>
        <taxon>Terriglobales</taxon>
        <taxon>Acidobacteriaceae</taxon>
        <taxon>Silvibacterium</taxon>
    </lineage>
</organism>